<reference evidence="1 2" key="1">
    <citation type="submission" date="2020-02" db="EMBL/GenBank/DDBJ databases">
        <title>Full genome sequence of Nocardioides sp. R-3366.</title>
        <authorList>
            <person name="Im W.-T."/>
        </authorList>
    </citation>
    <scope>NUCLEOTIDE SEQUENCE [LARGE SCALE GENOMIC DNA]</scope>
    <source>
        <strain evidence="1 2">R-3366</strain>
    </source>
</reference>
<evidence type="ECO:0000313" key="1">
    <source>
        <dbReference type="EMBL" id="QIG44680.1"/>
    </source>
</evidence>
<proteinExistence type="predicted"/>
<keyword evidence="2" id="KW-1185">Reference proteome</keyword>
<sequence>MQTGRALAVVRKAAPTLALLAPKLLDAETRERLVEAGKGLAARSPRRQLAAKVEVTALLAERMAAEARTPEERDRAAAWNERARKLRIRLDLPVVGRKARAEHRRSVLEQLGRLQAEMDRELDV</sequence>
<dbReference type="AlphaFoldDB" id="A0A6G6WHZ5"/>
<name>A0A6G6WHZ5_9ACTN</name>
<evidence type="ECO:0000313" key="2">
    <source>
        <dbReference type="Proteomes" id="UP000502996"/>
    </source>
</evidence>
<organism evidence="1 2">
    <name type="scientific">Nocardioides anomalus</name>
    <dbReference type="NCBI Taxonomy" id="2712223"/>
    <lineage>
        <taxon>Bacteria</taxon>
        <taxon>Bacillati</taxon>
        <taxon>Actinomycetota</taxon>
        <taxon>Actinomycetes</taxon>
        <taxon>Propionibacteriales</taxon>
        <taxon>Nocardioidaceae</taxon>
        <taxon>Nocardioides</taxon>
    </lineage>
</organism>
<accession>A0A6G6WHZ5</accession>
<protein>
    <submittedName>
        <fullName evidence="1">Uncharacterized protein</fullName>
    </submittedName>
</protein>
<dbReference type="RefSeq" id="WP_165236467.1">
    <property type="nucleotide sequence ID" value="NZ_CP049257.1"/>
</dbReference>
<dbReference type="KEGG" id="nano:G5V58_19545"/>
<gene>
    <name evidence="1" type="ORF">G5V58_19545</name>
</gene>
<dbReference type="Proteomes" id="UP000502996">
    <property type="component" value="Chromosome"/>
</dbReference>
<dbReference type="EMBL" id="CP049257">
    <property type="protein sequence ID" value="QIG44680.1"/>
    <property type="molecule type" value="Genomic_DNA"/>
</dbReference>